<reference evidence="1" key="2">
    <citation type="journal article" date="2022" name="New Phytol.">
        <title>Evolutionary transition to the ectomycorrhizal habit in the genomes of a hyperdiverse lineage of mushroom-forming fungi.</title>
        <authorList>
            <person name="Looney B."/>
            <person name="Miyauchi S."/>
            <person name="Morin E."/>
            <person name="Drula E."/>
            <person name="Courty P.E."/>
            <person name="Kohler A."/>
            <person name="Kuo A."/>
            <person name="LaButti K."/>
            <person name="Pangilinan J."/>
            <person name="Lipzen A."/>
            <person name="Riley R."/>
            <person name="Andreopoulos W."/>
            <person name="He G."/>
            <person name="Johnson J."/>
            <person name="Nolan M."/>
            <person name="Tritt A."/>
            <person name="Barry K.W."/>
            <person name="Grigoriev I.V."/>
            <person name="Nagy L.G."/>
            <person name="Hibbett D."/>
            <person name="Henrissat B."/>
            <person name="Matheny P.B."/>
            <person name="Labbe J."/>
            <person name="Martin F.M."/>
        </authorList>
    </citation>
    <scope>NUCLEOTIDE SEQUENCE</scope>
    <source>
        <strain evidence="1">HHB10654</strain>
    </source>
</reference>
<reference evidence="1" key="1">
    <citation type="submission" date="2021-03" db="EMBL/GenBank/DDBJ databases">
        <authorList>
            <consortium name="DOE Joint Genome Institute"/>
            <person name="Ahrendt S."/>
            <person name="Looney B.P."/>
            <person name="Miyauchi S."/>
            <person name="Morin E."/>
            <person name="Drula E."/>
            <person name="Courty P.E."/>
            <person name="Chicoki N."/>
            <person name="Fauchery L."/>
            <person name="Kohler A."/>
            <person name="Kuo A."/>
            <person name="Labutti K."/>
            <person name="Pangilinan J."/>
            <person name="Lipzen A."/>
            <person name="Riley R."/>
            <person name="Andreopoulos W."/>
            <person name="He G."/>
            <person name="Johnson J."/>
            <person name="Barry K.W."/>
            <person name="Grigoriev I.V."/>
            <person name="Nagy L."/>
            <person name="Hibbett D."/>
            <person name="Henrissat B."/>
            <person name="Matheny P.B."/>
            <person name="Labbe J."/>
            <person name="Martin F."/>
        </authorList>
    </citation>
    <scope>NUCLEOTIDE SEQUENCE</scope>
    <source>
        <strain evidence="1">HHB10654</strain>
    </source>
</reference>
<keyword evidence="2" id="KW-1185">Reference proteome</keyword>
<evidence type="ECO:0000313" key="2">
    <source>
        <dbReference type="Proteomes" id="UP000814140"/>
    </source>
</evidence>
<organism evidence="1 2">
    <name type="scientific">Artomyces pyxidatus</name>
    <dbReference type="NCBI Taxonomy" id="48021"/>
    <lineage>
        <taxon>Eukaryota</taxon>
        <taxon>Fungi</taxon>
        <taxon>Dikarya</taxon>
        <taxon>Basidiomycota</taxon>
        <taxon>Agaricomycotina</taxon>
        <taxon>Agaricomycetes</taxon>
        <taxon>Russulales</taxon>
        <taxon>Auriscalpiaceae</taxon>
        <taxon>Artomyces</taxon>
    </lineage>
</organism>
<accession>A0ACB8SXR3</accession>
<protein>
    <submittedName>
        <fullName evidence="1">Uncharacterized protein</fullName>
    </submittedName>
</protein>
<proteinExistence type="predicted"/>
<name>A0ACB8SXR3_9AGAM</name>
<comment type="caution">
    <text evidence="1">The sequence shown here is derived from an EMBL/GenBank/DDBJ whole genome shotgun (WGS) entry which is preliminary data.</text>
</comment>
<sequence>MRPIHYTMPRRFCPSLSARTQELTRSSCALSFPTPPMRHFFAPAGDHSVAAQLGALYLARSAIHLQQAPTRWQGCRDCRWVVDFDRSSCGQRLGSWSFALLFLPYTRSLSHFDPSLQMDNETSETNQVPHIIPYAPFMHIFAVVINRMFMCTTLCLKEIADEDH</sequence>
<gene>
    <name evidence="1" type="ORF">BV25DRAFT_915656</name>
</gene>
<dbReference type="EMBL" id="MU277217">
    <property type="protein sequence ID" value="KAI0060631.1"/>
    <property type="molecule type" value="Genomic_DNA"/>
</dbReference>
<evidence type="ECO:0000313" key="1">
    <source>
        <dbReference type="EMBL" id="KAI0060631.1"/>
    </source>
</evidence>
<dbReference type="Proteomes" id="UP000814140">
    <property type="component" value="Unassembled WGS sequence"/>
</dbReference>